<name>A0A3D9IT05_9BACL</name>
<dbReference type="PANTHER" id="PTHR42713:SF3">
    <property type="entry name" value="TRANSCRIPTIONAL REGULATORY PROTEIN HPTR"/>
    <property type="match status" value="1"/>
</dbReference>
<reference evidence="11 12" key="1">
    <citation type="submission" date="2018-07" db="EMBL/GenBank/DDBJ databases">
        <title>Genomic Encyclopedia of Type Strains, Phase III (KMG-III): the genomes of soil and plant-associated and newly described type strains.</title>
        <authorList>
            <person name="Whitman W."/>
        </authorList>
    </citation>
    <scope>NUCLEOTIDE SEQUENCE [LARGE SCALE GENOMIC DNA]</scope>
    <source>
        <strain evidence="11 12">CECT 8236</strain>
    </source>
</reference>
<keyword evidence="12" id="KW-1185">Reference proteome</keyword>
<dbReference type="InterPro" id="IPR001789">
    <property type="entry name" value="Sig_transdc_resp-reg_receiver"/>
</dbReference>
<dbReference type="GO" id="GO:0043565">
    <property type="term" value="F:sequence-specific DNA binding"/>
    <property type="evidence" value="ECO:0007669"/>
    <property type="project" value="InterPro"/>
</dbReference>
<evidence type="ECO:0000259" key="10">
    <source>
        <dbReference type="PROSITE" id="PS50110"/>
    </source>
</evidence>
<feature type="modified residue" description="4-aspartylphosphate" evidence="8">
    <location>
        <position position="55"/>
    </location>
</feature>
<dbReference type="Pfam" id="PF12833">
    <property type="entry name" value="HTH_18"/>
    <property type="match status" value="1"/>
</dbReference>
<keyword evidence="7" id="KW-0804">Transcription</keyword>
<evidence type="ECO:0000256" key="1">
    <source>
        <dbReference type="ARBA" id="ARBA00004496"/>
    </source>
</evidence>
<dbReference type="GO" id="GO:0005737">
    <property type="term" value="C:cytoplasm"/>
    <property type="evidence" value="ECO:0007669"/>
    <property type="project" value="UniProtKB-SubCell"/>
</dbReference>
<keyword evidence="4" id="KW-0902">Two-component regulatory system</keyword>
<dbReference type="InterPro" id="IPR018060">
    <property type="entry name" value="HTH_AraC"/>
</dbReference>
<evidence type="ECO:0000256" key="4">
    <source>
        <dbReference type="ARBA" id="ARBA00023012"/>
    </source>
</evidence>
<dbReference type="GO" id="GO:0003700">
    <property type="term" value="F:DNA-binding transcription factor activity"/>
    <property type="evidence" value="ECO:0007669"/>
    <property type="project" value="InterPro"/>
</dbReference>
<dbReference type="SMART" id="SM00342">
    <property type="entry name" value="HTH_ARAC"/>
    <property type="match status" value="1"/>
</dbReference>
<evidence type="ECO:0000313" key="12">
    <source>
        <dbReference type="Proteomes" id="UP000256869"/>
    </source>
</evidence>
<organism evidence="11 12">
    <name type="scientific">Cohnella lupini</name>
    <dbReference type="NCBI Taxonomy" id="1294267"/>
    <lineage>
        <taxon>Bacteria</taxon>
        <taxon>Bacillati</taxon>
        <taxon>Bacillota</taxon>
        <taxon>Bacilli</taxon>
        <taxon>Bacillales</taxon>
        <taxon>Paenibacillaceae</taxon>
        <taxon>Cohnella</taxon>
    </lineage>
</organism>
<keyword evidence="6" id="KW-0238">DNA-binding</keyword>
<evidence type="ECO:0000259" key="9">
    <source>
        <dbReference type="PROSITE" id="PS01124"/>
    </source>
</evidence>
<keyword evidence="3 8" id="KW-0597">Phosphoprotein</keyword>
<dbReference type="AlphaFoldDB" id="A0A3D9IT05"/>
<dbReference type="Pfam" id="PF00072">
    <property type="entry name" value="Response_reg"/>
    <property type="match status" value="1"/>
</dbReference>
<dbReference type="InterPro" id="IPR009057">
    <property type="entry name" value="Homeodomain-like_sf"/>
</dbReference>
<dbReference type="PROSITE" id="PS01124">
    <property type="entry name" value="HTH_ARAC_FAMILY_2"/>
    <property type="match status" value="1"/>
</dbReference>
<evidence type="ECO:0000313" key="11">
    <source>
        <dbReference type="EMBL" id="RED64848.1"/>
    </source>
</evidence>
<dbReference type="Gene3D" id="1.10.10.60">
    <property type="entry name" value="Homeodomain-like"/>
    <property type="match status" value="2"/>
</dbReference>
<proteinExistence type="predicted"/>
<evidence type="ECO:0000256" key="6">
    <source>
        <dbReference type="ARBA" id="ARBA00023125"/>
    </source>
</evidence>
<dbReference type="Proteomes" id="UP000256869">
    <property type="component" value="Unassembled WGS sequence"/>
</dbReference>
<dbReference type="SUPFAM" id="SSF52172">
    <property type="entry name" value="CheY-like"/>
    <property type="match status" value="1"/>
</dbReference>
<dbReference type="GO" id="GO:0000160">
    <property type="term" value="P:phosphorelay signal transduction system"/>
    <property type="evidence" value="ECO:0007669"/>
    <property type="project" value="UniProtKB-KW"/>
</dbReference>
<dbReference type="InterPro" id="IPR011006">
    <property type="entry name" value="CheY-like_superfamily"/>
</dbReference>
<dbReference type="CDD" id="cd17536">
    <property type="entry name" value="REC_YesN-like"/>
    <property type="match status" value="1"/>
</dbReference>
<evidence type="ECO:0000256" key="5">
    <source>
        <dbReference type="ARBA" id="ARBA00023015"/>
    </source>
</evidence>
<evidence type="ECO:0000256" key="3">
    <source>
        <dbReference type="ARBA" id="ARBA00022553"/>
    </source>
</evidence>
<gene>
    <name evidence="11" type="ORF">DFP95_102269</name>
</gene>
<dbReference type="RefSeq" id="WP_115991602.1">
    <property type="nucleotide sequence ID" value="NZ_QRDY01000002.1"/>
</dbReference>
<feature type="domain" description="HTH araC/xylS-type" evidence="9">
    <location>
        <begin position="240"/>
        <end position="341"/>
    </location>
</feature>
<evidence type="ECO:0000256" key="2">
    <source>
        <dbReference type="ARBA" id="ARBA00022490"/>
    </source>
</evidence>
<accession>A0A3D9IT05</accession>
<dbReference type="PANTHER" id="PTHR42713">
    <property type="entry name" value="HISTIDINE KINASE-RELATED"/>
    <property type="match status" value="1"/>
</dbReference>
<dbReference type="OrthoDB" id="1769137at2"/>
<dbReference type="EMBL" id="QRDY01000002">
    <property type="protein sequence ID" value="RED64848.1"/>
    <property type="molecule type" value="Genomic_DNA"/>
</dbReference>
<dbReference type="InterPro" id="IPR051552">
    <property type="entry name" value="HptR"/>
</dbReference>
<feature type="domain" description="Response regulatory" evidence="10">
    <location>
        <begin position="3"/>
        <end position="120"/>
    </location>
</feature>
<sequence>MIQALIVDDESLVRKGLRLLFPWEKYGIEIAGETATGEKAMEFLRSHPVQLLMTDITMPGMSGIELTKQAQELDPSLKVVILTCHQDFEFIQEALRLGAIDYIVKTQLEELDLDKTLERIVKAVNRNGNMGDAKTESVAGVPGLRRLADAAAGVLWIVDDELFGELVGVLAASAGESAGDIVSVLQDAMERWRRSFPAFNWDTVASSPVSAGAAERWLHAIRVEVGAWLRKSAYSEDVIRSILKAVDRIAEQPGTQGKQEEISRSVNLSKSYFSTSFRDITRMTFSHFLQATSVYAARDLLESTNHPVYWIAERCGFADQRHFSKLFKEQTGFLPSEYRQRHKECN</sequence>
<evidence type="ECO:0000256" key="7">
    <source>
        <dbReference type="ARBA" id="ARBA00023163"/>
    </source>
</evidence>
<comment type="subcellular location">
    <subcellularLocation>
        <location evidence="1">Cytoplasm</location>
    </subcellularLocation>
</comment>
<keyword evidence="2" id="KW-0963">Cytoplasm</keyword>
<protein>
    <submittedName>
        <fullName evidence="11">Two-component system response regulator YesN</fullName>
    </submittedName>
</protein>
<dbReference type="PRINTS" id="PR00032">
    <property type="entry name" value="HTHARAC"/>
</dbReference>
<dbReference type="SMART" id="SM00448">
    <property type="entry name" value="REC"/>
    <property type="match status" value="1"/>
</dbReference>
<evidence type="ECO:0000256" key="8">
    <source>
        <dbReference type="PROSITE-ProRule" id="PRU00169"/>
    </source>
</evidence>
<dbReference type="SUPFAM" id="SSF46689">
    <property type="entry name" value="Homeodomain-like"/>
    <property type="match status" value="1"/>
</dbReference>
<keyword evidence="5" id="KW-0805">Transcription regulation</keyword>
<comment type="caution">
    <text evidence="11">The sequence shown here is derived from an EMBL/GenBank/DDBJ whole genome shotgun (WGS) entry which is preliminary data.</text>
</comment>
<dbReference type="InterPro" id="IPR020449">
    <property type="entry name" value="Tscrpt_reg_AraC-type_HTH"/>
</dbReference>
<dbReference type="PROSITE" id="PS50110">
    <property type="entry name" value="RESPONSE_REGULATORY"/>
    <property type="match status" value="1"/>
</dbReference>
<dbReference type="Gene3D" id="3.40.50.2300">
    <property type="match status" value="1"/>
</dbReference>